<organism evidence="1 2">
    <name type="scientific">Sporosarcina ureilytica</name>
    <dbReference type="NCBI Taxonomy" id="298596"/>
    <lineage>
        <taxon>Bacteria</taxon>
        <taxon>Bacillati</taxon>
        <taxon>Bacillota</taxon>
        <taxon>Bacilli</taxon>
        <taxon>Bacillales</taxon>
        <taxon>Caryophanaceae</taxon>
        <taxon>Sporosarcina</taxon>
    </lineage>
</organism>
<sequence>MIQIGLTGWGDHPDLAHPNSTGKDKLGDYTAHFPIVELDSTFYAIQPERNIQRWIRNTPDNFQFIVKAYQGITGHHRGELPFESEEEMYQLFIQSIRPLVEAGKLAMVLVQFPPWFDCVKEHVDEIRTICEKLNGFDIAIEFRHQSWYSPPYKRKTIDFLRELNVIHTVCDEPQAGEGSIPLVPISTRADKVLFRLHGRNIYGWRNTSGDDKSWRTVRYLYDYNTEELEEFEAVTQKLAAETEEVFVVFNNNSGKHAAQNAKQFQQQLNITYDNLASQQLSLFEGDW</sequence>
<dbReference type="Proteomes" id="UP000185746">
    <property type="component" value="Chromosome"/>
</dbReference>
<dbReference type="RefSeq" id="WP_075527098.1">
    <property type="nucleotide sequence ID" value="NZ_CP017560.1"/>
</dbReference>
<protein>
    <recommendedName>
        <fullName evidence="3">DUF72 domain-containing protein</fullName>
    </recommendedName>
</protein>
<dbReference type="AlphaFoldDB" id="A0A1D8JE42"/>
<dbReference type="Pfam" id="PF01904">
    <property type="entry name" value="DUF72"/>
    <property type="match status" value="1"/>
</dbReference>
<name>A0A1D8JE42_9BACL</name>
<dbReference type="EMBL" id="CP017560">
    <property type="protein sequence ID" value="AOV06971.1"/>
    <property type="molecule type" value="Genomic_DNA"/>
</dbReference>
<dbReference type="KEGG" id="surl:BI350_04900"/>
<gene>
    <name evidence="1" type="ORF">BI350_04900</name>
</gene>
<evidence type="ECO:0000313" key="2">
    <source>
        <dbReference type="Proteomes" id="UP000185746"/>
    </source>
</evidence>
<dbReference type="InterPro" id="IPR002763">
    <property type="entry name" value="DUF72"/>
</dbReference>
<dbReference type="PANTHER" id="PTHR30348">
    <property type="entry name" value="UNCHARACTERIZED PROTEIN YECE"/>
    <property type="match status" value="1"/>
</dbReference>
<evidence type="ECO:0008006" key="3">
    <source>
        <dbReference type="Google" id="ProtNLM"/>
    </source>
</evidence>
<dbReference type="SUPFAM" id="SSF117396">
    <property type="entry name" value="TM1631-like"/>
    <property type="match status" value="1"/>
</dbReference>
<evidence type="ECO:0000313" key="1">
    <source>
        <dbReference type="EMBL" id="AOV06971.1"/>
    </source>
</evidence>
<proteinExistence type="predicted"/>
<reference evidence="1 2" key="1">
    <citation type="submission" date="2016-09" db="EMBL/GenBank/DDBJ databases">
        <title>Complete genome sequence of the Lysinibacillus sphaericus LMG 22257, a specie of Bacillus with ureolytic activity that can effectively biodeposit calcium carbonate.</title>
        <authorList>
            <person name="Yan W."/>
        </authorList>
    </citation>
    <scope>NUCLEOTIDE SEQUENCE [LARGE SCALE GENOMIC DNA]</scope>
    <source>
        <strain evidence="1 2">LMG 22257</strain>
    </source>
</reference>
<accession>A0A1D8JE42</accession>
<dbReference type="PANTHER" id="PTHR30348:SF13">
    <property type="entry name" value="UPF0759 PROTEIN YUNF"/>
    <property type="match status" value="1"/>
</dbReference>
<keyword evidence="2" id="KW-1185">Reference proteome</keyword>
<dbReference type="InterPro" id="IPR036520">
    <property type="entry name" value="UPF0759_sf"/>
</dbReference>
<dbReference type="Gene3D" id="3.20.20.410">
    <property type="entry name" value="Protein of unknown function UPF0759"/>
    <property type="match status" value="1"/>
</dbReference>